<evidence type="ECO:0000259" key="3">
    <source>
        <dbReference type="PROSITE" id="PS51833"/>
    </source>
</evidence>
<dbReference type="Proteomes" id="UP000078225">
    <property type="component" value="Unassembled WGS sequence"/>
</dbReference>
<dbReference type="SMART" id="SM00448">
    <property type="entry name" value="REC"/>
    <property type="match status" value="1"/>
</dbReference>
<dbReference type="SUPFAM" id="SSF109604">
    <property type="entry name" value="HD-domain/PDEase-like"/>
    <property type="match status" value="1"/>
</dbReference>
<dbReference type="PROSITE" id="PS50110">
    <property type="entry name" value="RESPONSE_REGULATORY"/>
    <property type="match status" value="1"/>
</dbReference>
<keyword evidence="1" id="KW-0597">Phosphoprotein</keyword>
<dbReference type="STRING" id="1691903.A9B99_18850"/>
<dbReference type="OrthoDB" id="5755654at2"/>
<sequence>MQVMFVDDESRVLSGIERALMMQDTGWFYRFATSGQDALAMLEEHPADVVVSDMRMPFMDGAELLAQVRERWPRAIRIILSGYSDAEATLRMLDVAHRFVAKPCDSKTLLATVENALALRNMFLDPKVAEIVGRINYLPPAPKLFLEISRHINNPGADTRKIIDLLSSDPALTARIMQLANSAWFSRGNQVSDIGKAITNLGLEQVKLLVLASHVFTEAKTDPYVEQLQQKAMLASGLATRIAGKQGPEQTASLLANTGLLIPELRTPEYVKETTACNTPLSAAISAYLLTLWGLPAEITDAVAHHQHPARLENETFGITGVVHVAVMLANDCSPDLSYLEQTGMLNKLPQWQAMLTELQETTND</sequence>
<evidence type="ECO:0000313" key="5">
    <source>
        <dbReference type="Proteomes" id="UP000078225"/>
    </source>
</evidence>
<protein>
    <submittedName>
        <fullName evidence="4">Response regulator</fullName>
    </submittedName>
</protein>
<dbReference type="EMBL" id="LYRP01000003">
    <property type="protein sequence ID" value="OAT77940.1"/>
    <property type="molecule type" value="Genomic_DNA"/>
</dbReference>
<dbReference type="PANTHER" id="PTHR33525">
    <property type="match status" value="1"/>
</dbReference>
<keyword evidence="5" id="KW-1185">Reference proteome</keyword>
<dbReference type="InterPro" id="IPR013976">
    <property type="entry name" value="HDOD"/>
</dbReference>
<dbReference type="Gene3D" id="1.10.3210.10">
    <property type="entry name" value="Hypothetical protein af1432"/>
    <property type="match status" value="1"/>
</dbReference>
<dbReference type="PANTHER" id="PTHR33525:SF6">
    <property type="entry name" value="HDOD DOMAIN-CONTAINING PROTEIN"/>
    <property type="match status" value="1"/>
</dbReference>
<dbReference type="InterPro" id="IPR001789">
    <property type="entry name" value="Sig_transdc_resp-reg_receiver"/>
</dbReference>
<dbReference type="GO" id="GO:0000160">
    <property type="term" value="P:phosphorelay signal transduction system"/>
    <property type="evidence" value="ECO:0007669"/>
    <property type="project" value="InterPro"/>
</dbReference>
<dbReference type="Gene3D" id="3.40.50.2300">
    <property type="match status" value="1"/>
</dbReference>
<name>A0A1B7L6N2_9ENTR</name>
<dbReference type="InterPro" id="IPR052340">
    <property type="entry name" value="RNase_Y/CdgJ"/>
</dbReference>
<dbReference type="PROSITE" id="PS51833">
    <property type="entry name" value="HDOD"/>
    <property type="match status" value="1"/>
</dbReference>
<proteinExistence type="predicted"/>
<dbReference type="AlphaFoldDB" id="A0A1B7L6N2"/>
<organism evidence="4 5">
    <name type="scientific">Mangrovibacter phragmitis</name>
    <dbReference type="NCBI Taxonomy" id="1691903"/>
    <lineage>
        <taxon>Bacteria</taxon>
        <taxon>Pseudomonadati</taxon>
        <taxon>Pseudomonadota</taxon>
        <taxon>Gammaproteobacteria</taxon>
        <taxon>Enterobacterales</taxon>
        <taxon>Enterobacteriaceae</taxon>
        <taxon>Mangrovibacter</taxon>
    </lineage>
</organism>
<evidence type="ECO:0000259" key="2">
    <source>
        <dbReference type="PROSITE" id="PS50110"/>
    </source>
</evidence>
<dbReference type="Pfam" id="PF00072">
    <property type="entry name" value="Response_reg"/>
    <property type="match status" value="1"/>
</dbReference>
<dbReference type="Pfam" id="PF08668">
    <property type="entry name" value="HDOD"/>
    <property type="match status" value="1"/>
</dbReference>
<dbReference type="RefSeq" id="WP_064595918.1">
    <property type="nucleotide sequence ID" value="NZ_CP134782.1"/>
</dbReference>
<dbReference type="PIRSF" id="PIRSF036883">
    <property type="entry name" value="RR_HD-GYP_mod"/>
    <property type="match status" value="1"/>
</dbReference>
<accession>A0A1B7L6N2</accession>
<comment type="caution">
    <text evidence="4">The sequence shown here is derived from an EMBL/GenBank/DDBJ whole genome shotgun (WGS) entry which is preliminary data.</text>
</comment>
<evidence type="ECO:0000313" key="4">
    <source>
        <dbReference type="EMBL" id="OAT77940.1"/>
    </source>
</evidence>
<feature type="domain" description="HDOD" evidence="3">
    <location>
        <begin position="138"/>
        <end position="309"/>
    </location>
</feature>
<dbReference type="CDD" id="cd17569">
    <property type="entry name" value="REC_HupR-like"/>
    <property type="match status" value="1"/>
</dbReference>
<gene>
    <name evidence="4" type="ORF">A9B99_18850</name>
</gene>
<dbReference type="InterPro" id="IPR011006">
    <property type="entry name" value="CheY-like_superfamily"/>
</dbReference>
<feature type="domain" description="Response regulatory" evidence="2">
    <location>
        <begin position="2"/>
        <end position="117"/>
    </location>
</feature>
<dbReference type="InterPro" id="IPR014626">
    <property type="entry name" value="Sig_transdc_resp-reg_put"/>
</dbReference>
<evidence type="ECO:0000256" key="1">
    <source>
        <dbReference type="PROSITE-ProRule" id="PRU00169"/>
    </source>
</evidence>
<reference evidence="5" key="1">
    <citation type="submission" date="2016-05" db="EMBL/GenBank/DDBJ databases">
        <authorList>
            <person name="Behera P."/>
            <person name="Vaishampayan P."/>
            <person name="Singh N."/>
            <person name="Raina V."/>
            <person name="Suar M."/>
            <person name="Pattnaik A."/>
            <person name="Rastogi G."/>
        </authorList>
    </citation>
    <scope>NUCLEOTIDE SEQUENCE [LARGE SCALE GENOMIC DNA]</scope>
    <source>
        <strain evidence="5">MP23</strain>
    </source>
</reference>
<dbReference type="SUPFAM" id="SSF52172">
    <property type="entry name" value="CheY-like"/>
    <property type="match status" value="1"/>
</dbReference>
<feature type="modified residue" description="4-aspartylphosphate" evidence="1">
    <location>
        <position position="53"/>
    </location>
</feature>